<dbReference type="Gene3D" id="2.60.40.380">
    <property type="entry name" value="Purple acid phosphatase-like, N-terminal"/>
    <property type="match status" value="1"/>
</dbReference>
<dbReference type="CDD" id="cd07389">
    <property type="entry name" value="MPP_PhoD"/>
    <property type="match status" value="1"/>
</dbReference>
<evidence type="ECO:0000256" key="1">
    <source>
        <dbReference type="SAM" id="MobiDB-lite"/>
    </source>
</evidence>
<feature type="compositionally biased region" description="Gly residues" evidence="1">
    <location>
        <begin position="588"/>
        <end position="600"/>
    </location>
</feature>
<evidence type="ECO:0000259" key="3">
    <source>
        <dbReference type="Pfam" id="PF16655"/>
    </source>
</evidence>
<dbReference type="InterPro" id="IPR018946">
    <property type="entry name" value="PhoD-like_MPP"/>
</dbReference>
<dbReference type="InterPro" id="IPR032093">
    <property type="entry name" value="PhoD_N"/>
</dbReference>
<proteinExistence type="predicted"/>
<evidence type="ECO:0000259" key="2">
    <source>
        <dbReference type="Pfam" id="PF09423"/>
    </source>
</evidence>
<organism evidence="4 5">
    <name type="scientific">Dietzia maris</name>
    <dbReference type="NCBI Taxonomy" id="37915"/>
    <lineage>
        <taxon>Bacteria</taxon>
        <taxon>Bacillati</taxon>
        <taxon>Actinomycetota</taxon>
        <taxon>Actinomycetes</taxon>
        <taxon>Mycobacteriales</taxon>
        <taxon>Dietziaceae</taxon>
        <taxon>Dietzia</taxon>
    </lineage>
</organism>
<comment type="caution">
    <text evidence="4">The sequence shown here is derived from an EMBL/GenBank/DDBJ whole genome shotgun (WGS) entry which is preliminary data.</text>
</comment>
<sequence>MTGTDHTTTAGIRRRTLLKGAAAGGAVAVAARVTGPTAAAQGLPPSAGDPALGAFRHGVASGDPMPDRVIIWTRVTPSPDALPGSGMGMPTIVSWEVASDPAFSSIVKTGSVVSTPNSDHTINVDVTGLAASTEYHYRFTAAGQTSPVGRTRTAPAAGAAVDNLRFAVVSCANWEAGYFAAYQRLAEREDFDYVLELGDYIYEYRVGGYPGKHGKVVRRHDPEHDIVTLEDYRRRFAQYHTDPSLQALHSRAAWICTWDDHEIADDAWSDGSLDHNPLVHGPYADRKAAGWQAYSEYLPIRPQAQREGGQLYRRFSFGSLAELNMLDLRSYRSKQGKITDGKVIDDPNRTMTGAAQFDWLARGLRTSTARWNVIGNSVMISPVKIPPLDPRTTGAVARLFGLPEEGLTFNADQWDGYPAERRRLLDVIREQELTNCVFVVGDVHSHWACDVPYNAAAYATEGIAGAEFVASSITSNNIDDELGLPEGNALSHSAAGALMAANGHIRMIELDRHGFALLDLTAEYAQMDYFVIADREDPDSPAFRYGGWRKPNDGRPIEPAPALTGGPLVPELVAYGSLGTPGSVDGTGSVGSSGGQGSAGPAGSATSVGSLTGGSAGA</sequence>
<feature type="region of interest" description="Disordered" evidence="1">
    <location>
        <begin position="584"/>
        <end position="618"/>
    </location>
</feature>
<accession>A0A365PA13</accession>
<dbReference type="Gene3D" id="3.60.21.70">
    <property type="entry name" value="PhoD-like phosphatase"/>
    <property type="match status" value="1"/>
</dbReference>
<dbReference type="SUPFAM" id="SSF56300">
    <property type="entry name" value="Metallo-dependent phosphatases"/>
    <property type="match status" value="1"/>
</dbReference>
<dbReference type="Proteomes" id="UP000252187">
    <property type="component" value="Unassembled WGS sequence"/>
</dbReference>
<dbReference type="EMBL" id="QNTT01000025">
    <property type="protein sequence ID" value="RBA35334.1"/>
    <property type="molecule type" value="Genomic_DNA"/>
</dbReference>
<dbReference type="PROSITE" id="PS51318">
    <property type="entry name" value="TAT"/>
    <property type="match status" value="1"/>
</dbReference>
<gene>
    <name evidence="4" type="ORF">DQ226_10365</name>
</gene>
<dbReference type="InterPro" id="IPR038607">
    <property type="entry name" value="PhoD-like_sf"/>
</dbReference>
<feature type="domain" description="PhoD-like phosphatase metallophosphatase" evidence="2">
    <location>
        <begin position="166"/>
        <end position="529"/>
    </location>
</feature>
<dbReference type="Pfam" id="PF16655">
    <property type="entry name" value="PhoD_N"/>
    <property type="match status" value="1"/>
</dbReference>
<protein>
    <submittedName>
        <fullName evidence="4">Alkaline phosphatase</fullName>
    </submittedName>
</protein>
<dbReference type="AlphaFoldDB" id="A0A365PA13"/>
<evidence type="ECO:0000313" key="4">
    <source>
        <dbReference type="EMBL" id="RBA35334.1"/>
    </source>
</evidence>
<dbReference type="PANTHER" id="PTHR43606:SF2">
    <property type="entry name" value="ALKALINE PHOSPHATASE FAMILY PROTEIN (AFU_ORTHOLOGUE AFUA_5G03860)"/>
    <property type="match status" value="1"/>
</dbReference>
<dbReference type="PANTHER" id="PTHR43606">
    <property type="entry name" value="PHOSPHATASE, PUTATIVE (AFU_ORTHOLOGUE AFUA_6G08710)-RELATED"/>
    <property type="match status" value="1"/>
</dbReference>
<name>A0A365PA13_9ACTN</name>
<evidence type="ECO:0000313" key="5">
    <source>
        <dbReference type="Proteomes" id="UP000252187"/>
    </source>
</evidence>
<reference evidence="4 5" key="1">
    <citation type="submission" date="2018-06" db="EMBL/GenBank/DDBJ databases">
        <title>Whole genome sequencing of four bacterial strains from South Shetland trench revealing bio-synthetic gene clusters.</title>
        <authorList>
            <person name="Abdel-Mageed W.M."/>
            <person name="Lehri B."/>
            <person name="Jarmusch S.A."/>
            <person name="Miranda K."/>
            <person name="Goodfellow M."/>
            <person name="Jaspars M."/>
            <person name="Karlyshev A.V."/>
        </authorList>
    </citation>
    <scope>NUCLEOTIDE SEQUENCE [LARGE SCALE GENOMIC DNA]</scope>
    <source>
        <strain evidence="4 5">SST1</strain>
    </source>
</reference>
<dbReference type="InterPro" id="IPR029052">
    <property type="entry name" value="Metallo-depent_PP-like"/>
</dbReference>
<feature type="domain" description="Phospholipase D N-terminal" evidence="3">
    <location>
        <begin position="57"/>
        <end position="153"/>
    </location>
</feature>
<dbReference type="Pfam" id="PF09423">
    <property type="entry name" value="PhoD"/>
    <property type="match status" value="1"/>
</dbReference>
<dbReference type="InterPro" id="IPR052900">
    <property type="entry name" value="Phospholipid_Metab_Enz"/>
</dbReference>
<dbReference type="InterPro" id="IPR006311">
    <property type="entry name" value="TAT_signal"/>
</dbReference>
<feature type="compositionally biased region" description="Low complexity" evidence="1">
    <location>
        <begin position="601"/>
        <end position="610"/>
    </location>
</feature>